<feature type="compositionally biased region" description="Basic and acidic residues" evidence="1">
    <location>
        <begin position="43"/>
        <end position="53"/>
    </location>
</feature>
<organism evidence="2 3">
    <name type="scientific">Mycena alexandri</name>
    <dbReference type="NCBI Taxonomy" id="1745969"/>
    <lineage>
        <taxon>Eukaryota</taxon>
        <taxon>Fungi</taxon>
        <taxon>Dikarya</taxon>
        <taxon>Basidiomycota</taxon>
        <taxon>Agaricomycotina</taxon>
        <taxon>Agaricomycetes</taxon>
        <taxon>Agaricomycetidae</taxon>
        <taxon>Agaricales</taxon>
        <taxon>Marasmiineae</taxon>
        <taxon>Mycenaceae</taxon>
        <taxon>Mycena</taxon>
    </lineage>
</organism>
<dbReference type="AlphaFoldDB" id="A0AAD6X2X7"/>
<reference evidence="2" key="1">
    <citation type="submission" date="2023-03" db="EMBL/GenBank/DDBJ databases">
        <title>Massive genome expansion in bonnet fungi (Mycena s.s.) driven by repeated elements and novel gene families across ecological guilds.</title>
        <authorList>
            <consortium name="Lawrence Berkeley National Laboratory"/>
            <person name="Harder C.B."/>
            <person name="Miyauchi S."/>
            <person name="Viragh M."/>
            <person name="Kuo A."/>
            <person name="Thoen E."/>
            <person name="Andreopoulos B."/>
            <person name="Lu D."/>
            <person name="Skrede I."/>
            <person name="Drula E."/>
            <person name="Henrissat B."/>
            <person name="Morin E."/>
            <person name="Kohler A."/>
            <person name="Barry K."/>
            <person name="LaButti K."/>
            <person name="Morin E."/>
            <person name="Salamov A."/>
            <person name="Lipzen A."/>
            <person name="Mereny Z."/>
            <person name="Hegedus B."/>
            <person name="Baldrian P."/>
            <person name="Stursova M."/>
            <person name="Weitz H."/>
            <person name="Taylor A."/>
            <person name="Grigoriev I.V."/>
            <person name="Nagy L.G."/>
            <person name="Martin F."/>
            <person name="Kauserud H."/>
        </authorList>
    </citation>
    <scope>NUCLEOTIDE SEQUENCE</scope>
    <source>
        <strain evidence="2">CBHHK200</strain>
    </source>
</reference>
<feature type="region of interest" description="Disordered" evidence="1">
    <location>
        <begin position="39"/>
        <end position="63"/>
    </location>
</feature>
<sequence>MAASARFGVSSHSWVGCAERSRRDAARVAEARGNVEGTGVCVGERDESRDGAEGGHGGGDTMGVGDVERLRECTLGCCARYSSSLKRCTAHREGTNRVLGMGNECRMRPRVDGADDVAANAKPANGTPAKRNGPGRRRAQAPRGEGAPVTPTLGIDRRIERRKGARTKEPGERGHGCLQTRKVARIVRAMGRRFDDVAAGESTQKVAGCNIWWGRRREGTGDPSVEVNKYVPYAMALQRERVARCASPHVPLFPQSASPFAPSRVAAA</sequence>
<dbReference type="EMBL" id="JARJCM010000093">
    <property type="protein sequence ID" value="KAJ7030234.1"/>
    <property type="molecule type" value="Genomic_DNA"/>
</dbReference>
<feature type="region of interest" description="Disordered" evidence="1">
    <location>
        <begin position="117"/>
        <end position="151"/>
    </location>
</feature>
<keyword evidence="3" id="KW-1185">Reference proteome</keyword>
<proteinExistence type="predicted"/>
<evidence type="ECO:0000313" key="2">
    <source>
        <dbReference type="EMBL" id="KAJ7030234.1"/>
    </source>
</evidence>
<dbReference type="Proteomes" id="UP001218188">
    <property type="component" value="Unassembled WGS sequence"/>
</dbReference>
<protein>
    <submittedName>
        <fullName evidence="2">Uncharacterized protein</fullName>
    </submittedName>
</protein>
<gene>
    <name evidence="2" type="ORF">C8F04DRAFT_1187031</name>
</gene>
<evidence type="ECO:0000313" key="3">
    <source>
        <dbReference type="Proteomes" id="UP001218188"/>
    </source>
</evidence>
<name>A0AAD6X2X7_9AGAR</name>
<evidence type="ECO:0000256" key="1">
    <source>
        <dbReference type="SAM" id="MobiDB-lite"/>
    </source>
</evidence>
<comment type="caution">
    <text evidence="2">The sequence shown here is derived from an EMBL/GenBank/DDBJ whole genome shotgun (WGS) entry which is preliminary data.</text>
</comment>
<accession>A0AAD6X2X7</accession>
<dbReference type="PROSITE" id="PS51257">
    <property type="entry name" value="PROKAR_LIPOPROTEIN"/>
    <property type="match status" value="1"/>
</dbReference>